<keyword evidence="2" id="KW-1185">Reference proteome</keyword>
<sequence>MPKKIEFAHNVLESIAGVLSRNSDALKVVMIPALNFKRAIAKGDRNDPVADGYLNMLAMLSLQLTGMKPIKLIVDLAKELFGFVEVKTPDVYFGPPYIEYIQMFGPFIDEHGKANIDLKKFQAVQDKAENISISSDLSR</sequence>
<gene>
    <name evidence="1" type="ORF">DERP_015416</name>
</gene>
<organism evidence="1 2">
    <name type="scientific">Dermatophagoides pteronyssinus</name>
    <name type="common">European house dust mite</name>
    <dbReference type="NCBI Taxonomy" id="6956"/>
    <lineage>
        <taxon>Eukaryota</taxon>
        <taxon>Metazoa</taxon>
        <taxon>Ecdysozoa</taxon>
        <taxon>Arthropoda</taxon>
        <taxon>Chelicerata</taxon>
        <taxon>Arachnida</taxon>
        <taxon>Acari</taxon>
        <taxon>Acariformes</taxon>
        <taxon>Sarcoptiformes</taxon>
        <taxon>Astigmata</taxon>
        <taxon>Psoroptidia</taxon>
        <taxon>Analgoidea</taxon>
        <taxon>Pyroglyphidae</taxon>
        <taxon>Dermatophagoidinae</taxon>
        <taxon>Dermatophagoides</taxon>
    </lineage>
</organism>
<reference evidence="1 2" key="1">
    <citation type="journal article" date="2018" name="J. Allergy Clin. Immunol.">
        <title>High-quality assembly of Dermatophagoides pteronyssinus genome and transcriptome reveals a wide range of novel allergens.</title>
        <authorList>
            <person name="Liu X.Y."/>
            <person name="Yang K.Y."/>
            <person name="Wang M.Q."/>
            <person name="Kwok J.S."/>
            <person name="Zeng X."/>
            <person name="Yang Z."/>
            <person name="Xiao X.J."/>
            <person name="Lau C.P."/>
            <person name="Li Y."/>
            <person name="Huang Z.M."/>
            <person name="Ba J.G."/>
            <person name="Yim A.K."/>
            <person name="Ouyang C.Y."/>
            <person name="Ngai S.M."/>
            <person name="Chan T.F."/>
            <person name="Leung E.L."/>
            <person name="Liu L."/>
            <person name="Liu Z.G."/>
            <person name="Tsui S.K."/>
        </authorList>
    </citation>
    <scope>NUCLEOTIDE SEQUENCE [LARGE SCALE GENOMIC DNA]</scope>
    <source>
        <strain evidence="1">Derp</strain>
    </source>
</reference>
<dbReference type="EMBL" id="NJHN03000094">
    <property type="protein sequence ID" value="KAH9416386.1"/>
    <property type="molecule type" value="Genomic_DNA"/>
</dbReference>
<reference evidence="1 2" key="2">
    <citation type="journal article" date="2022" name="Mol. Biol. Evol.">
        <title>Comparative Genomics Reveals Insights into the Divergent Evolution of Astigmatic Mites and Household Pest Adaptations.</title>
        <authorList>
            <person name="Xiong Q."/>
            <person name="Wan A.T."/>
            <person name="Liu X."/>
            <person name="Fung C.S."/>
            <person name="Xiao X."/>
            <person name="Malainual N."/>
            <person name="Hou J."/>
            <person name="Wang L."/>
            <person name="Wang M."/>
            <person name="Yang K.Y."/>
            <person name="Cui Y."/>
            <person name="Leung E.L."/>
            <person name="Nong W."/>
            <person name="Shin S.K."/>
            <person name="Au S.W."/>
            <person name="Jeong K.Y."/>
            <person name="Chew F.T."/>
            <person name="Hui J.H."/>
            <person name="Leung T.F."/>
            <person name="Tungtrongchitr A."/>
            <person name="Zhong N."/>
            <person name="Liu Z."/>
            <person name="Tsui S.K."/>
        </authorList>
    </citation>
    <scope>NUCLEOTIDE SEQUENCE [LARGE SCALE GENOMIC DNA]</scope>
    <source>
        <strain evidence="1">Derp</strain>
    </source>
</reference>
<name>A0ABQ8J1F3_DERPT</name>
<comment type="caution">
    <text evidence="1">The sequence shown here is derived from an EMBL/GenBank/DDBJ whole genome shotgun (WGS) entry which is preliminary data.</text>
</comment>
<protein>
    <submittedName>
        <fullName evidence="1">Uncharacterized protein</fullName>
    </submittedName>
</protein>
<dbReference type="Proteomes" id="UP000887458">
    <property type="component" value="Unassembled WGS sequence"/>
</dbReference>
<evidence type="ECO:0000313" key="1">
    <source>
        <dbReference type="EMBL" id="KAH9416386.1"/>
    </source>
</evidence>
<accession>A0ABQ8J1F3</accession>
<evidence type="ECO:0000313" key="2">
    <source>
        <dbReference type="Proteomes" id="UP000887458"/>
    </source>
</evidence>
<proteinExistence type="predicted"/>